<sequence>MDVGEVRIADDRDFERLKALADKHDGWKVEYKKKDTTVWTKSTQQTEFKMIKLHTVYKDVSPPLLFDVVMDPLYRKKWDVYMLESRDIGSLNPNNDVGYYAVRSPPPFRNRDFVLQRSWLQTDKEWLVINHSVFHESAPPKKGFVRAISYLTGLVIQPDGGCGSKLTYVTQCDPKDNGNDRVRSLRPRKPKDSSSDYKSSQNGEVSQEASGHRPARRRSAKLATASSKAVRKCEGVEPVNTPVQKECLLGSQVWTDKYRPSSSCPFVGNDSTIAELRSWLLQWKNKPSNAERSNSRHSFSESEDSTEGLSNCYLLAGPPGVGKTSSVYYLAEELGFKVLEVHASSERPGKKILAELHEATQSHHVEGSRLLFPAVAVSSTAACTEKAKVQKKAKSAGPLQQMFEKAAAKSQEKPVKAVTETTTKNSSKGPLDNYFSTNSGAKQTPKVPCASSTSKPTAKTSPKGTLLEYFASPPLKKEVDLAASKEAKNLSKQQKQRGSHHSKGSLEEVHVSDSSDDDIELVSVVSKVKGKKPLVTGGTKGKAAETKQKGKRVCTSSEDDDDIVVVSKAKKAVKKQPLPQPAKVPMKKQKVDESSKANSLQKSIPVHKSSKHKQKVDESTKEDPLQKEFSVKKSSEQDCSTLKFSSHTIILFDDVDTIFEQDDGFWSAVESVLTITKKPVIFTATRNLTQIKTKLPSGCPVAEFTHPKPDEVSKLAMHIFQAEALNLPFSDSVSFLLQYYHCDVRKCVLQLQLDNALHALGQHSEHTFHAEVVPVGDDLHKLLRSNVLDTCVITQRKFEELGLDVTHLCLTDMLPLSSVPAAVPQEVDSDDDLNAAESSNALDSSWLSDEGSSDTRECKQLPESFLKREVHPQASLIRQCLFELADLFDAFSTVDCLSGCLGRCAYSTSSVLPFDNVEAWQNGKTMAPSVDVEELPVPSAVTDALAYIKMGSTKLSASRLEKCLDGVESPVPELSLVVSPSVPNLCNIYQVAEENRFWSKCCQQITDSGIPPNVVLNKCAVSDYMGALQVICKCEKHRRKLKAKRAQRFLHYLNSSGIFLQSHLIAALCKGFHL</sequence>
<comment type="caution">
    <text evidence="1">The sequence shown here is derived from an EMBL/GenBank/DDBJ whole genome shotgun (WGS) entry which is preliminary data.</text>
</comment>
<evidence type="ECO:0000313" key="2">
    <source>
        <dbReference type="Proteomes" id="UP000821845"/>
    </source>
</evidence>
<gene>
    <name evidence="1" type="ORF">HPB50_026280</name>
</gene>
<keyword evidence="2" id="KW-1185">Reference proteome</keyword>
<protein>
    <submittedName>
        <fullName evidence="1">Uncharacterized protein</fullName>
    </submittedName>
</protein>
<dbReference type="Proteomes" id="UP000821845">
    <property type="component" value="Chromosome 3"/>
</dbReference>
<evidence type="ECO:0000313" key="1">
    <source>
        <dbReference type="EMBL" id="KAH6937279.1"/>
    </source>
</evidence>
<reference evidence="1" key="1">
    <citation type="submission" date="2020-05" db="EMBL/GenBank/DDBJ databases">
        <title>Large-scale comparative analyses of tick genomes elucidate their genetic diversity and vector capacities.</title>
        <authorList>
            <person name="Jia N."/>
            <person name="Wang J."/>
            <person name="Shi W."/>
            <person name="Du L."/>
            <person name="Sun Y."/>
            <person name="Zhan W."/>
            <person name="Jiang J."/>
            <person name="Wang Q."/>
            <person name="Zhang B."/>
            <person name="Ji P."/>
            <person name="Sakyi L.B."/>
            <person name="Cui X."/>
            <person name="Yuan T."/>
            <person name="Jiang B."/>
            <person name="Yang W."/>
            <person name="Lam T.T.-Y."/>
            <person name="Chang Q."/>
            <person name="Ding S."/>
            <person name="Wang X."/>
            <person name="Zhu J."/>
            <person name="Ruan X."/>
            <person name="Zhao L."/>
            <person name="Wei J."/>
            <person name="Que T."/>
            <person name="Du C."/>
            <person name="Cheng J."/>
            <person name="Dai P."/>
            <person name="Han X."/>
            <person name="Huang E."/>
            <person name="Gao Y."/>
            <person name="Liu J."/>
            <person name="Shao H."/>
            <person name="Ye R."/>
            <person name="Li L."/>
            <person name="Wei W."/>
            <person name="Wang X."/>
            <person name="Wang C."/>
            <person name="Yang T."/>
            <person name="Huo Q."/>
            <person name="Li W."/>
            <person name="Guo W."/>
            <person name="Chen H."/>
            <person name="Zhou L."/>
            <person name="Ni X."/>
            <person name="Tian J."/>
            <person name="Zhou Y."/>
            <person name="Sheng Y."/>
            <person name="Liu T."/>
            <person name="Pan Y."/>
            <person name="Xia L."/>
            <person name="Li J."/>
            <person name="Zhao F."/>
            <person name="Cao W."/>
        </authorList>
    </citation>
    <scope>NUCLEOTIDE SEQUENCE</scope>
    <source>
        <strain evidence="1">Hyas-2018</strain>
    </source>
</reference>
<proteinExistence type="predicted"/>
<name>A0ACB7SU33_HYAAI</name>
<dbReference type="EMBL" id="CM023483">
    <property type="protein sequence ID" value="KAH6937279.1"/>
    <property type="molecule type" value="Genomic_DNA"/>
</dbReference>
<organism evidence="1 2">
    <name type="scientific">Hyalomma asiaticum</name>
    <name type="common">Tick</name>
    <dbReference type="NCBI Taxonomy" id="266040"/>
    <lineage>
        <taxon>Eukaryota</taxon>
        <taxon>Metazoa</taxon>
        <taxon>Ecdysozoa</taxon>
        <taxon>Arthropoda</taxon>
        <taxon>Chelicerata</taxon>
        <taxon>Arachnida</taxon>
        <taxon>Acari</taxon>
        <taxon>Parasitiformes</taxon>
        <taxon>Ixodida</taxon>
        <taxon>Ixodoidea</taxon>
        <taxon>Ixodidae</taxon>
        <taxon>Hyalomminae</taxon>
        <taxon>Hyalomma</taxon>
    </lineage>
</organism>
<accession>A0ACB7SU33</accession>